<dbReference type="InParanoid" id="F4W9U7"/>
<organism evidence="2">
    <name type="scientific">Acromyrmex echinatior</name>
    <name type="common">Panamanian leafcutter ant</name>
    <name type="synonym">Acromyrmex octospinosus echinatior</name>
    <dbReference type="NCBI Taxonomy" id="103372"/>
    <lineage>
        <taxon>Eukaryota</taxon>
        <taxon>Metazoa</taxon>
        <taxon>Ecdysozoa</taxon>
        <taxon>Arthropoda</taxon>
        <taxon>Hexapoda</taxon>
        <taxon>Insecta</taxon>
        <taxon>Pterygota</taxon>
        <taxon>Neoptera</taxon>
        <taxon>Endopterygota</taxon>
        <taxon>Hymenoptera</taxon>
        <taxon>Apocrita</taxon>
        <taxon>Aculeata</taxon>
        <taxon>Formicoidea</taxon>
        <taxon>Formicidae</taxon>
        <taxon>Myrmicinae</taxon>
        <taxon>Acromyrmex</taxon>
    </lineage>
</organism>
<keyword evidence="2" id="KW-1185">Reference proteome</keyword>
<reference evidence="1" key="1">
    <citation type="submission" date="2011-02" db="EMBL/GenBank/DDBJ databases">
        <title>The genome of the leaf-cutting ant Acromyrmex echinatior suggests key adaptations to social evolution and fungus farming.</title>
        <authorList>
            <person name="Nygaard S."/>
            <person name="Zhang G."/>
        </authorList>
    </citation>
    <scope>NUCLEOTIDE SEQUENCE</scope>
</reference>
<evidence type="ECO:0000313" key="1">
    <source>
        <dbReference type="EMBL" id="EGI69083.1"/>
    </source>
</evidence>
<name>F4W9U7_ACREC</name>
<dbReference type="Proteomes" id="UP000007755">
    <property type="component" value="Unassembled WGS sequence"/>
</dbReference>
<protein>
    <submittedName>
        <fullName evidence="1">Uncharacterized protein</fullName>
    </submittedName>
</protein>
<sequence>MCRIDLEEKVDRSSVPTDWWFPGTPGIRCPIDSKEARPSSHVRYRPTDRKLMILAAAAYVRDSRIREKSKKEGSRRLVVLDPRAVPGRYIYFRPSKNNPVTGTTECTTLGELFCGDGGSGNGGSIPAVNDASVLILSRCNIARRWRSHGRGFAFSARFVVGRGCHDRRECICGSTCVRIVLPPSLPPCTGCYIFMQLTAVLTRYTSGKLKKTTKSRYAKKITERDNICHRSGNSYGSKGCVYNGETTQHAGHGRRSVGEWAGAYPDSQQRAARVGA</sequence>
<dbReference type="EMBL" id="GL888033">
    <property type="protein sequence ID" value="EGI69083.1"/>
    <property type="molecule type" value="Genomic_DNA"/>
</dbReference>
<accession>F4W9U7</accession>
<dbReference type="AlphaFoldDB" id="F4W9U7"/>
<evidence type="ECO:0000313" key="2">
    <source>
        <dbReference type="Proteomes" id="UP000007755"/>
    </source>
</evidence>
<proteinExistence type="predicted"/>
<gene>
    <name evidence="1" type="ORF">G5I_02255</name>
</gene>